<reference evidence="1 2" key="1">
    <citation type="submission" date="2020-08" db="EMBL/GenBank/DDBJ databases">
        <title>Genomic Encyclopedia of Type Strains, Phase IV (KMG-IV): sequencing the most valuable type-strain genomes for metagenomic binning, comparative biology and taxonomic classification.</title>
        <authorList>
            <person name="Goeker M."/>
        </authorList>
    </citation>
    <scope>NUCLEOTIDE SEQUENCE [LARGE SCALE GENOMIC DNA]</scope>
    <source>
        <strain evidence="1 2">DSM 2163</strain>
    </source>
</reference>
<proteinExistence type="predicted"/>
<evidence type="ECO:0000313" key="2">
    <source>
        <dbReference type="Proteomes" id="UP000583454"/>
    </source>
</evidence>
<protein>
    <submittedName>
        <fullName evidence="1">Uncharacterized protein</fullName>
    </submittedName>
</protein>
<organism evidence="1 2">
    <name type="scientific">Methylorubrum rhodinum</name>
    <dbReference type="NCBI Taxonomy" id="29428"/>
    <lineage>
        <taxon>Bacteria</taxon>
        <taxon>Pseudomonadati</taxon>
        <taxon>Pseudomonadota</taxon>
        <taxon>Alphaproteobacteria</taxon>
        <taxon>Hyphomicrobiales</taxon>
        <taxon>Methylobacteriaceae</taxon>
        <taxon>Methylorubrum</taxon>
    </lineage>
</organism>
<dbReference type="EMBL" id="JACHOP010000008">
    <property type="protein sequence ID" value="MBB5757626.1"/>
    <property type="molecule type" value="Genomic_DNA"/>
</dbReference>
<dbReference type="RefSeq" id="WP_183569352.1">
    <property type="nucleotide sequence ID" value="NZ_JACHOP010000008.1"/>
</dbReference>
<dbReference type="Proteomes" id="UP000583454">
    <property type="component" value="Unassembled WGS sequence"/>
</dbReference>
<sequence length="69" mass="7878">MFLVFVACLIAAPTRCEEERLRLPDGASTVQACWTGAPALLIEWEKAHPDYKASMDWRCVPESRLQRRS</sequence>
<evidence type="ECO:0000313" key="1">
    <source>
        <dbReference type="EMBL" id="MBB5757626.1"/>
    </source>
</evidence>
<keyword evidence="2" id="KW-1185">Reference proteome</keyword>
<comment type="caution">
    <text evidence="1">The sequence shown here is derived from an EMBL/GenBank/DDBJ whole genome shotgun (WGS) entry which is preliminary data.</text>
</comment>
<accession>A0A840ZJ78</accession>
<dbReference type="AlphaFoldDB" id="A0A840ZJ78"/>
<name>A0A840ZJ78_9HYPH</name>
<gene>
    <name evidence="1" type="ORF">HNR00_002340</name>
</gene>